<sequence>MPEVQFGADPLPLKVILTSGADFRQVVQADDGEPWPESLSAELRFSSGQTWAATVDGTDLVWAVDKAQVAVVIAAEPSRVDLFAVDGTSDECWARGVVVICA</sequence>
<dbReference type="AlphaFoldDB" id="E2S7N4"/>
<evidence type="ECO:0000313" key="3">
    <source>
        <dbReference type="Proteomes" id="UP000003111"/>
    </source>
</evidence>
<reference evidence="2" key="1">
    <citation type="submission" date="2010-08" db="EMBL/GenBank/DDBJ databases">
        <authorList>
            <person name="Muzny D."/>
            <person name="Qin X."/>
            <person name="Buhay C."/>
            <person name="Dugan-Rocha S."/>
            <person name="Ding Y."/>
            <person name="Chen G."/>
            <person name="Hawes A."/>
            <person name="Holder M."/>
            <person name="Jhangiani S."/>
            <person name="Johnson A."/>
            <person name="Khan Z."/>
            <person name="Li Z."/>
            <person name="Liu W."/>
            <person name="Liu X."/>
            <person name="Perez L."/>
            <person name="Shen H."/>
            <person name="Wang Q."/>
            <person name="Watt J."/>
            <person name="Xi L."/>
            <person name="Xin Y."/>
            <person name="Zhou J."/>
            <person name="Deng J."/>
            <person name="Jiang H."/>
            <person name="Liu Y."/>
            <person name="Qu J."/>
            <person name="Song X.-Z."/>
            <person name="Zhang L."/>
            <person name="Villasana D."/>
            <person name="Johnson A."/>
            <person name="Liu J."/>
            <person name="Liyanage D."/>
            <person name="Lorensuhewa L."/>
            <person name="Robinson T."/>
            <person name="Song A."/>
            <person name="Song B.-B."/>
            <person name="Dinh H."/>
            <person name="Thornton R."/>
            <person name="Coyle M."/>
            <person name="Francisco L."/>
            <person name="Jackson L."/>
            <person name="Javaid M."/>
            <person name="Korchina V."/>
            <person name="Kovar C."/>
            <person name="Mata R."/>
            <person name="Mathew T."/>
            <person name="Ngo R."/>
            <person name="Nguyen L."/>
            <person name="Nguyen N."/>
            <person name="Okwuonu G."/>
            <person name="Ongeri F."/>
            <person name="Pham C."/>
            <person name="Simmons D."/>
            <person name="Wilczek-Boney K."/>
            <person name="Hale W."/>
            <person name="Jakkamsetti A."/>
            <person name="Pham P."/>
            <person name="Ruth R."/>
            <person name="San Lucas F."/>
            <person name="Warren J."/>
            <person name="Zhang J."/>
            <person name="Zhao Z."/>
            <person name="Zhou C."/>
            <person name="Zhu D."/>
            <person name="Lee S."/>
            <person name="Bess C."/>
            <person name="Blankenburg K."/>
            <person name="Forbes L."/>
            <person name="Fu Q."/>
            <person name="Gubbala S."/>
            <person name="Hirani K."/>
            <person name="Jayaseelan J.C."/>
            <person name="Lara F."/>
            <person name="Munidasa M."/>
            <person name="Palculict T."/>
            <person name="Patil S."/>
            <person name="Pu L.-L."/>
            <person name="Saada N."/>
            <person name="Tang L."/>
            <person name="Weissenberger G."/>
            <person name="Zhu Y."/>
            <person name="Hemphill L."/>
            <person name="Shang Y."/>
            <person name="Youmans B."/>
            <person name="Ayvaz T."/>
            <person name="Ross M."/>
            <person name="Santibanez J."/>
            <person name="Aqrawi P."/>
            <person name="Gross S."/>
            <person name="Joshi V."/>
            <person name="Fowler G."/>
            <person name="Nazareth L."/>
            <person name="Reid J."/>
            <person name="Worley K."/>
            <person name="Petrosino J."/>
            <person name="Highlander S."/>
            <person name="Gibbs R."/>
        </authorList>
    </citation>
    <scope>NUCLEOTIDE SEQUENCE [LARGE SCALE GENOMIC DNA]</scope>
    <source>
        <strain evidence="2">DSM 15272</strain>
    </source>
</reference>
<dbReference type="STRING" id="585531.HMPREF0063_10041"/>
<dbReference type="Proteomes" id="UP000003111">
    <property type="component" value="Unassembled WGS sequence"/>
</dbReference>
<feature type="domain" description="LtfC/p132/Gp6 beta-sandwich" evidence="1">
    <location>
        <begin position="13"/>
        <end position="100"/>
    </location>
</feature>
<evidence type="ECO:0000313" key="2">
    <source>
        <dbReference type="EMBL" id="EFQ84700.1"/>
    </source>
</evidence>
<keyword evidence="3" id="KW-1185">Reference proteome</keyword>
<name>E2S7N4_9ACTN</name>
<dbReference type="EMBL" id="ACLF03000001">
    <property type="protein sequence ID" value="EFQ84700.1"/>
    <property type="molecule type" value="Genomic_DNA"/>
</dbReference>
<protein>
    <recommendedName>
        <fullName evidence="1">LtfC/p132/Gp6 beta-sandwich domain-containing protein</fullName>
    </recommendedName>
</protein>
<gene>
    <name evidence="2" type="ORF">HMPREF0063_10041</name>
</gene>
<comment type="caution">
    <text evidence="2">The sequence shown here is derived from an EMBL/GenBank/DDBJ whole genome shotgun (WGS) entry which is preliminary data.</text>
</comment>
<dbReference type="InterPro" id="IPR055688">
    <property type="entry name" value="LtfC/p132/Gp6_b-sand"/>
</dbReference>
<proteinExistence type="predicted"/>
<dbReference type="Pfam" id="PF23926">
    <property type="entry name" value="LtfC"/>
    <property type="match status" value="1"/>
</dbReference>
<evidence type="ECO:0000259" key="1">
    <source>
        <dbReference type="Pfam" id="PF23926"/>
    </source>
</evidence>
<accession>E2S7N4</accession>
<dbReference type="RefSeq" id="WP_007076608.1">
    <property type="nucleotide sequence ID" value="NZ_CM001024.1"/>
</dbReference>
<dbReference type="HOGENOM" id="CLU_2271395_0_0_11"/>
<organism evidence="2 3">
    <name type="scientific">Aeromicrobium marinum DSM 15272</name>
    <dbReference type="NCBI Taxonomy" id="585531"/>
    <lineage>
        <taxon>Bacteria</taxon>
        <taxon>Bacillati</taxon>
        <taxon>Actinomycetota</taxon>
        <taxon>Actinomycetes</taxon>
        <taxon>Propionibacteriales</taxon>
        <taxon>Nocardioidaceae</taxon>
        <taxon>Aeromicrobium</taxon>
    </lineage>
</organism>